<feature type="compositionally biased region" description="Polar residues" evidence="1">
    <location>
        <begin position="33"/>
        <end position="42"/>
    </location>
</feature>
<reference evidence="2 3" key="1">
    <citation type="journal article" date="2022" name="Nat. Ecol. Evol.">
        <title>A masculinizing supergene underlies an exaggerated male reproductive morph in a spider.</title>
        <authorList>
            <person name="Hendrickx F."/>
            <person name="De Corte Z."/>
            <person name="Sonet G."/>
            <person name="Van Belleghem S.M."/>
            <person name="Kostlbacher S."/>
            <person name="Vangestel C."/>
        </authorList>
    </citation>
    <scope>NUCLEOTIDE SEQUENCE [LARGE SCALE GENOMIC DNA]</scope>
    <source>
        <strain evidence="2">W744_W776</strain>
    </source>
</reference>
<name>A0AAV6VQB8_9ARAC</name>
<protein>
    <submittedName>
        <fullName evidence="2">Uncharacterized protein</fullName>
    </submittedName>
</protein>
<dbReference type="AlphaFoldDB" id="A0AAV6VQB8"/>
<dbReference type="EMBL" id="JAFNEN010000036">
    <property type="protein sequence ID" value="KAG8198700.1"/>
    <property type="molecule type" value="Genomic_DNA"/>
</dbReference>
<accession>A0AAV6VQB8</accession>
<feature type="region of interest" description="Disordered" evidence="1">
    <location>
        <begin position="31"/>
        <end position="61"/>
    </location>
</feature>
<evidence type="ECO:0000256" key="1">
    <source>
        <dbReference type="SAM" id="MobiDB-lite"/>
    </source>
</evidence>
<gene>
    <name evidence="2" type="ORF">JTE90_023472</name>
</gene>
<keyword evidence="3" id="KW-1185">Reference proteome</keyword>
<evidence type="ECO:0000313" key="2">
    <source>
        <dbReference type="EMBL" id="KAG8198700.1"/>
    </source>
</evidence>
<comment type="caution">
    <text evidence="2">The sequence shown here is derived from an EMBL/GenBank/DDBJ whole genome shotgun (WGS) entry which is preliminary data.</text>
</comment>
<organism evidence="2 3">
    <name type="scientific">Oedothorax gibbosus</name>
    <dbReference type="NCBI Taxonomy" id="931172"/>
    <lineage>
        <taxon>Eukaryota</taxon>
        <taxon>Metazoa</taxon>
        <taxon>Ecdysozoa</taxon>
        <taxon>Arthropoda</taxon>
        <taxon>Chelicerata</taxon>
        <taxon>Arachnida</taxon>
        <taxon>Araneae</taxon>
        <taxon>Araneomorphae</taxon>
        <taxon>Entelegynae</taxon>
        <taxon>Araneoidea</taxon>
        <taxon>Linyphiidae</taxon>
        <taxon>Erigoninae</taxon>
        <taxon>Oedothorax</taxon>
    </lineage>
</organism>
<feature type="compositionally biased region" description="Basic and acidic residues" evidence="1">
    <location>
        <begin position="43"/>
        <end position="58"/>
    </location>
</feature>
<proteinExistence type="predicted"/>
<evidence type="ECO:0000313" key="3">
    <source>
        <dbReference type="Proteomes" id="UP000827092"/>
    </source>
</evidence>
<sequence length="81" mass="9312">MCKLFYHILESQTRSETIQQLPTSKTKKIITPQPLSSNLTSESNDKDNYIQHRNDPPIHRRSCVGCLHSSSDFVSRRVPTL</sequence>
<dbReference type="Proteomes" id="UP000827092">
    <property type="component" value="Unassembled WGS sequence"/>
</dbReference>